<evidence type="ECO:0000313" key="6">
    <source>
        <dbReference type="Proteomes" id="UP001377337"/>
    </source>
</evidence>
<accession>A0ABZ2NDN7</accession>
<gene>
    <name evidence="5" type="ORF">WCV65_14365</name>
</gene>
<dbReference type="Gene3D" id="3.90.1150.10">
    <property type="entry name" value="Aspartate Aminotransferase, domain 1"/>
    <property type="match status" value="1"/>
</dbReference>
<evidence type="ECO:0000256" key="3">
    <source>
        <dbReference type="SAM" id="Coils"/>
    </source>
</evidence>
<name>A0ABZ2NDN7_9BACI</name>
<feature type="domain" description="Aminotransferase class V" evidence="4">
    <location>
        <begin position="2"/>
        <end position="354"/>
    </location>
</feature>
<dbReference type="Gene3D" id="1.10.260.50">
    <property type="match status" value="1"/>
</dbReference>
<dbReference type="PANTHER" id="PTHR11601">
    <property type="entry name" value="CYSTEINE DESULFURYLASE FAMILY MEMBER"/>
    <property type="match status" value="1"/>
</dbReference>
<dbReference type="Gene3D" id="3.40.640.10">
    <property type="entry name" value="Type I PLP-dependent aspartate aminotransferase-like (Major domain)"/>
    <property type="match status" value="1"/>
</dbReference>
<organism evidence="5 6">
    <name type="scientific">Metabacillus sediminis</name>
    <dbReference type="NCBI Taxonomy" id="3117746"/>
    <lineage>
        <taxon>Bacteria</taxon>
        <taxon>Bacillati</taxon>
        <taxon>Bacillota</taxon>
        <taxon>Bacilli</taxon>
        <taxon>Bacillales</taxon>
        <taxon>Bacillaceae</taxon>
        <taxon>Metabacillus</taxon>
    </lineage>
</organism>
<protein>
    <submittedName>
        <fullName evidence="5">IscS subfamily cysteine desulfurase</fullName>
    </submittedName>
</protein>
<dbReference type="Pfam" id="PF00266">
    <property type="entry name" value="Aminotran_5"/>
    <property type="match status" value="1"/>
</dbReference>
<dbReference type="InterPro" id="IPR015424">
    <property type="entry name" value="PyrdxlP-dep_Trfase"/>
</dbReference>
<feature type="coiled-coil region" evidence="3">
    <location>
        <begin position="248"/>
        <end position="275"/>
    </location>
</feature>
<sequence>MIYFDYAATAPMSEQALEAYIKAAQTVYGNSQSLHEEGGRAAEWLSASRKKIAFLLGGTEEGLYFTGSGSEANVLALTSLLNGADPNKKEIVMGGMEHASIRTYLHDLTNKGYVIKEAEPGTGGMIGWSEVEPLVSERTALITVQHANSETGIMHNIKEIAVHAQKNEILFHSDCVQTFGKVPILAEEWGISSVTVSAHKIHGPKGMGASYISPKVAWKPAINGTAHENGFRPGTVDVPGTVSFAVAAMETVKEMDREQMKMREYRKRLVSFIEEKNIGMTIEAMDEKFQLPAIIGCLLSHTEGQYAMLACSQNGVALSTGSACHSGMTKPSQALLALGISEEQAHCFIRISPGRGTEDSHFERLESILEKYCKRAAERMEYY</sequence>
<proteinExistence type="predicted"/>
<evidence type="ECO:0000259" key="4">
    <source>
        <dbReference type="Pfam" id="PF00266"/>
    </source>
</evidence>
<dbReference type="InterPro" id="IPR015422">
    <property type="entry name" value="PyrdxlP-dep_Trfase_small"/>
</dbReference>
<keyword evidence="2" id="KW-0663">Pyridoxal phosphate</keyword>
<dbReference type="InterPro" id="IPR016454">
    <property type="entry name" value="Cysteine_dSase"/>
</dbReference>
<dbReference type="NCBIfam" id="NF002806">
    <property type="entry name" value="PRK02948.1"/>
    <property type="match status" value="1"/>
</dbReference>
<reference evidence="5 6" key="1">
    <citation type="submission" date="2024-02" db="EMBL/GenBank/DDBJ databases">
        <title>Seven novel Bacillus-like species.</title>
        <authorList>
            <person name="Liu G."/>
        </authorList>
    </citation>
    <scope>NUCLEOTIDE SEQUENCE [LARGE SCALE GENOMIC DNA]</scope>
    <source>
        <strain evidence="5 6">FJAT-52054</strain>
    </source>
</reference>
<dbReference type="Proteomes" id="UP001377337">
    <property type="component" value="Chromosome"/>
</dbReference>
<evidence type="ECO:0000313" key="5">
    <source>
        <dbReference type="EMBL" id="WXB95740.1"/>
    </source>
</evidence>
<comment type="cofactor">
    <cofactor evidence="1">
        <name>pyridoxal 5'-phosphate</name>
        <dbReference type="ChEBI" id="CHEBI:597326"/>
    </cofactor>
</comment>
<dbReference type="PANTHER" id="PTHR11601:SF36">
    <property type="entry name" value="CYSTEINE DESULFURASE NIFS-RELATED"/>
    <property type="match status" value="1"/>
</dbReference>
<evidence type="ECO:0000256" key="1">
    <source>
        <dbReference type="ARBA" id="ARBA00001933"/>
    </source>
</evidence>
<keyword evidence="3" id="KW-0175">Coiled coil</keyword>
<keyword evidence="6" id="KW-1185">Reference proteome</keyword>
<dbReference type="SUPFAM" id="SSF53383">
    <property type="entry name" value="PLP-dependent transferases"/>
    <property type="match status" value="1"/>
</dbReference>
<dbReference type="InterPro" id="IPR000192">
    <property type="entry name" value="Aminotrans_V_dom"/>
</dbReference>
<dbReference type="EMBL" id="CP147407">
    <property type="protein sequence ID" value="WXB95740.1"/>
    <property type="molecule type" value="Genomic_DNA"/>
</dbReference>
<evidence type="ECO:0000256" key="2">
    <source>
        <dbReference type="ARBA" id="ARBA00022898"/>
    </source>
</evidence>
<dbReference type="PIRSF" id="PIRSF005572">
    <property type="entry name" value="NifS"/>
    <property type="match status" value="1"/>
</dbReference>
<dbReference type="InterPro" id="IPR015421">
    <property type="entry name" value="PyrdxlP-dep_Trfase_major"/>
</dbReference>
<dbReference type="RefSeq" id="WP_338777370.1">
    <property type="nucleotide sequence ID" value="NZ_CP147407.1"/>
</dbReference>